<evidence type="ECO:0000313" key="2">
    <source>
        <dbReference type="Proteomes" id="UP000033841"/>
    </source>
</evidence>
<gene>
    <name evidence="1" type="ORF">UT14_C0033G0020</name>
</gene>
<dbReference type="Proteomes" id="UP000033841">
    <property type="component" value="Unassembled WGS sequence"/>
</dbReference>
<comment type="caution">
    <text evidence="1">The sequence shown here is derived from an EMBL/GenBank/DDBJ whole genome shotgun (WGS) entry which is preliminary data.</text>
</comment>
<organism evidence="1 2">
    <name type="scientific">Candidatus Shapirobacteria bacterium GW2011_GWE1_38_92</name>
    <dbReference type="NCBI Taxonomy" id="1618489"/>
    <lineage>
        <taxon>Bacteria</taxon>
        <taxon>Candidatus Shapironibacteriota</taxon>
    </lineage>
</organism>
<dbReference type="EMBL" id="LBVR01000033">
    <property type="protein sequence ID" value="KKQ90630.1"/>
    <property type="molecule type" value="Genomic_DNA"/>
</dbReference>
<sequence length="84" mass="8774">MIITNPTGDSAIKLASQNSHITFGNGTTGDFLTIGSRDSAGSATEMLYMDNNGNVGIGGTPAAGRKLHVYGTLSAGYDIPIRRW</sequence>
<accession>A0A0G0LRN8</accession>
<dbReference type="AlphaFoldDB" id="A0A0G0LRN8"/>
<evidence type="ECO:0000313" key="1">
    <source>
        <dbReference type="EMBL" id="KKQ90630.1"/>
    </source>
</evidence>
<reference evidence="1 2" key="1">
    <citation type="journal article" date="2015" name="Nature">
        <title>rRNA introns, odd ribosomes, and small enigmatic genomes across a large radiation of phyla.</title>
        <authorList>
            <person name="Brown C.T."/>
            <person name="Hug L.A."/>
            <person name="Thomas B.C."/>
            <person name="Sharon I."/>
            <person name="Castelle C.J."/>
            <person name="Singh A."/>
            <person name="Wilkins M.J."/>
            <person name="Williams K.H."/>
            <person name="Banfield J.F."/>
        </authorList>
    </citation>
    <scope>NUCLEOTIDE SEQUENCE [LARGE SCALE GENOMIC DNA]</scope>
</reference>
<protein>
    <submittedName>
        <fullName evidence="1">Uncharacterized protein</fullName>
    </submittedName>
</protein>
<name>A0A0G0LRN8_9BACT</name>
<proteinExistence type="predicted"/>